<proteinExistence type="predicted"/>
<dbReference type="Pfam" id="PF12833">
    <property type="entry name" value="HTH_18"/>
    <property type="match status" value="1"/>
</dbReference>
<evidence type="ECO:0000256" key="2">
    <source>
        <dbReference type="ARBA" id="ARBA00012438"/>
    </source>
</evidence>
<keyword evidence="4" id="KW-0805">Transcription regulation</keyword>
<dbReference type="InterPro" id="IPR001789">
    <property type="entry name" value="Sig_transdc_resp-reg_receiver"/>
</dbReference>
<dbReference type="InterPro" id="IPR036890">
    <property type="entry name" value="HATPase_C_sf"/>
</dbReference>
<keyword evidence="6" id="KW-0804">Transcription</keyword>
<dbReference type="PRINTS" id="PR00344">
    <property type="entry name" value="BCTRLSENSOR"/>
</dbReference>
<gene>
    <name evidence="12" type="ORF">ACFSUS_23395</name>
</gene>
<evidence type="ECO:0000256" key="4">
    <source>
        <dbReference type="ARBA" id="ARBA00023015"/>
    </source>
</evidence>
<evidence type="ECO:0000313" key="12">
    <source>
        <dbReference type="EMBL" id="MFD2573604.1"/>
    </source>
</evidence>
<sequence length="1372" mass="154616">MSIQNLGTCTRGIYYILSTWVRRKDLAPCSWLLVYYVGLCWAFVTHSTGASAQAIANTFDHLSVKDGLSHSSVNCILQDREGFMWFGTHSGLNKYDGYTFTVFQPDPTNPARSFLNNRIMGLCEDRDNRLWAVTEGGGLHEINKKTGQVTPHPIQTHRANRWNNQLSVYQDHQGILWVSAYDGLARYNPETHHFQLYPSPQPETPVKSVFEDRQRRLWVATAKGLYQFDRKTGRFSLLAAPTAIQPVFNSFYLDDQNMLWLGSASDGVFQLNLRRRPLQLVGYNPEGKLNRYVYLNAVQRDAQGVLWVGTTEGLQRVDVNKHQVTTYRPNSTASTGLSSKDAQAIYHDRTGTLWIGTNNGIDRQVRNTKPFVVYQIEPATGTANLPQNRVNVVLVDNESRLWLSNQQVVYRMSPQQNQPDVVPSQQLGVIGQHGNSVSSFLADGSAGIWLGSWDGLYRFDALQNRYIGYPSEIHAQFLSRGSTGDVWIGGEGGIASFNPHTLQYRYYKYNPADTAGLPDKFVYSILASRTGDVWVGVNGKGISRLNPKTGRFTHYPVGTGAGQLNNSEVLAFYEDEQGIIWVGTNQGGLNRLDPRTGVFTHITTQDGLPTNHISAIVSDKSGRLWLGTSRGLCRFDPRTKAVRNYDSNDGLPSNEIPENAVCRHNSRLYFGTMNGLIHFDPDSVRDDTRPFPVCITGFKVLDQNRPLLSESVNLPYDENFLAFEFAALTYLLPEKNQYAYQLVGIDKTWVQSGSRRFASYPNLPPGNYTFRVKAANSDGIWNNTGTAVQIHIQPPWWATWWAYSVYALLFGGAVWAFIRFQTSRIRQRQEMELNRRQAEQLKAVDEVKTRFFSNITHEFRTPLSLIVSPLEKLLQGGRLEPSTYRTLSLVQRNAHQLLQLINQLLDLSKLEAGSMTASLKRGTIDEYVEPLVESFREAAEHKSVTLTYTAAGLKQDYLFDADKWGKILTNLLSNALKFTPAGGQITVTSHLLFSPTDEEPQVQIVVADTGIGIPAEHLPHVFDRFYQVDDSRTRAYEGTGIGLALVKELTELMKGTIGVESQRDSGTVFTLKLPVQIVQKDTHVSVAAVTQTIHKERFGIANEKVDVAVLPEPPVDESEQPVLLVVEDNTDLREFMTSELAVSYRVLSAVNGEEAWALTQVELPDIVISDVMMPVMDGYELTRLIKNDPTTDHIAVVLLTAKAAQDSRIEGLLHGADEYLTKPFSFHELNLRLRNLINRQQRLREEYSERLTRPDAPPPLESEQTPFMRQIYELLDQQLEDTTLSVDWLADKLAMSRKTLYRKIGGVTQLAPNELIRQYRLRKAADLLRTGHSVTETAYKVGFKTPSHFAKVFKELYGKTPTDFLLENSTDR</sequence>
<dbReference type="InterPro" id="IPR009057">
    <property type="entry name" value="Homeodomain-like_sf"/>
</dbReference>
<feature type="transmembrane region" description="Helical" evidence="8">
    <location>
        <begin position="800"/>
        <end position="818"/>
    </location>
</feature>
<dbReference type="PROSITE" id="PS00041">
    <property type="entry name" value="HTH_ARAC_FAMILY_1"/>
    <property type="match status" value="1"/>
</dbReference>
<dbReference type="EC" id="2.7.13.3" evidence="2"/>
<evidence type="ECO:0000256" key="7">
    <source>
        <dbReference type="PROSITE-ProRule" id="PRU00169"/>
    </source>
</evidence>
<dbReference type="RefSeq" id="WP_381526438.1">
    <property type="nucleotide sequence ID" value="NZ_JBHULN010000019.1"/>
</dbReference>
<evidence type="ECO:0000256" key="6">
    <source>
        <dbReference type="ARBA" id="ARBA00023163"/>
    </source>
</evidence>
<dbReference type="Pfam" id="PF08450">
    <property type="entry name" value="SGL"/>
    <property type="match status" value="1"/>
</dbReference>
<evidence type="ECO:0000256" key="8">
    <source>
        <dbReference type="SAM" id="Phobius"/>
    </source>
</evidence>
<dbReference type="InterPro" id="IPR018060">
    <property type="entry name" value="HTH_AraC"/>
</dbReference>
<dbReference type="Gene3D" id="3.40.50.2300">
    <property type="match status" value="1"/>
</dbReference>
<evidence type="ECO:0000259" key="9">
    <source>
        <dbReference type="PROSITE" id="PS01124"/>
    </source>
</evidence>
<dbReference type="Proteomes" id="UP001597469">
    <property type="component" value="Unassembled WGS sequence"/>
</dbReference>
<dbReference type="PANTHER" id="PTHR43547">
    <property type="entry name" value="TWO-COMPONENT HISTIDINE KINASE"/>
    <property type="match status" value="1"/>
</dbReference>
<dbReference type="SMART" id="SM00342">
    <property type="entry name" value="HTH_ARAC"/>
    <property type="match status" value="1"/>
</dbReference>
<dbReference type="InterPro" id="IPR036097">
    <property type="entry name" value="HisK_dim/P_sf"/>
</dbReference>
<dbReference type="InterPro" id="IPR011110">
    <property type="entry name" value="Reg_prop"/>
</dbReference>
<dbReference type="InterPro" id="IPR013783">
    <property type="entry name" value="Ig-like_fold"/>
</dbReference>
<name>A0ABW5MAX1_9BACT</name>
<dbReference type="Gene3D" id="2.60.40.10">
    <property type="entry name" value="Immunoglobulins"/>
    <property type="match status" value="1"/>
</dbReference>
<dbReference type="InterPro" id="IPR004358">
    <property type="entry name" value="Sig_transdc_His_kin-like_C"/>
</dbReference>
<feature type="modified residue" description="4-aspartylphosphate" evidence="7">
    <location>
        <position position="1170"/>
    </location>
</feature>
<dbReference type="SUPFAM" id="SSF52172">
    <property type="entry name" value="CheY-like"/>
    <property type="match status" value="1"/>
</dbReference>
<feature type="domain" description="Response regulatory" evidence="11">
    <location>
        <begin position="1122"/>
        <end position="1237"/>
    </location>
</feature>
<dbReference type="InterPro" id="IPR018062">
    <property type="entry name" value="HTH_AraC-typ_CS"/>
</dbReference>
<reference evidence="13" key="1">
    <citation type="journal article" date="2019" name="Int. J. Syst. Evol. Microbiol.">
        <title>The Global Catalogue of Microorganisms (GCM) 10K type strain sequencing project: providing services to taxonomists for standard genome sequencing and annotation.</title>
        <authorList>
            <consortium name="The Broad Institute Genomics Platform"/>
            <consortium name="The Broad Institute Genome Sequencing Center for Infectious Disease"/>
            <person name="Wu L."/>
            <person name="Ma J."/>
        </authorList>
    </citation>
    <scope>NUCLEOTIDE SEQUENCE [LARGE SCALE GENOMIC DNA]</scope>
    <source>
        <strain evidence="13">KCTC 42805</strain>
    </source>
</reference>
<dbReference type="SUPFAM" id="SSF63829">
    <property type="entry name" value="Calcium-dependent phosphotriesterase"/>
    <property type="match status" value="3"/>
</dbReference>
<keyword evidence="8" id="KW-0812">Transmembrane</keyword>
<protein>
    <recommendedName>
        <fullName evidence="2">histidine kinase</fullName>
        <ecNumber evidence="2">2.7.13.3</ecNumber>
    </recommendedName>
</protein>
<dbReference type="Pfam" id="PF07494">
    <property type="entry name" value="Reg_prop"/>
    <property type="match status" value="3"/>
</dbReference>
<keyword evidence="8" id="KW-1133">Transmembrane helix</keyword>
<dbReference type="InterPro" id="IPR011006">
    <property type="entry name" value="CheY-like_superfamily"/>
</dbReference>
<dbReference type="Gene3D" id="1.10.10.60">
    <property type="entry name" value="Homeodomain-like"/>
    <property type="match status" value="1"/>
</dbReference>
<evidence type="ECO:0000259" key="11">
    <source>
        <dbReference type="PROSITE" id="PS50110"/>
    </source>
</evidence>
<feature type="domain" description="HTH araC/xylS-type" evidence="9">
    <location>
        <begin position="1269"/>
        <end position="1367"/>
    </location>
</feature>
<dbReference type="SMART" id="SM00387">
    <property type="entry name" value="HATPase_c"/>
    <property type="match status" value="1"/>
</dbReference>
<keyword evidence="8" id="KW-0472">Membrane</keyword>
<dbReference type="Pfam" id="PF00512">
    <property type="entry name" value="HisKA"/>
    <property type="match status" value="1"/>
</dbReference>
<dbReference type="Gene3D" id="2.130.10.10">
    <property type="entry name" value="YVTN repeat-like/Quinoprotein amine dehydrogenase"/>
    <property type="match status" value="2"/>
</dbReference>
<dbReference type="InterPro" id="IPR015943">
    <property type="entry name" value="WD40/YVTN_repeat-like_dom_sf"/>
</dbReference>
<dbReference type="PROSITE" id="PS50110">
    <property type="entry name" value="RESPONSE_REGULATORY"/>
    <property type="match status" value="1"/>
</dbReference>
<evidence type="ECO:0000313" key="13">
    <source>
        <dbReference type="Proteomes" id="UP001597469"/>
    </source>
</evidence>
<dbReference type="CDD" id="cd00082">
    <property type="entry name" value="HisKA"/>
    <property type="match status" value="1"/>
</dbReference>
<dbReference type="InterPro" id="IPR013658">
    <property type="entry name" value="SGL"/>
</dbReference>
<dbReference type="EMBL" id="JBHULN010000019">
    <property type="protein sequence ID" value="MFD2573604.1"/>
    <property type="molecule type" value="Genomic_DNA"/>
</dbReference>
<dbReference type="SUPFAM" id="SSF55874">
    <property type="entry name" value="ATPase domain of HSP90 chaperone/DNA topoisomerase II/histidine kinase"/>
    <property type="match status" value="1"/>
</dbReference>
<feature type="domain" description="Histidine kinase" evidence="10">
    <location>
        <begin position="854"/>
        <end position="1077"/>
    </location>
</feature>
<accession>A0ABW5MAX1</accession>
<dbReference type="Pfam" id="PF00072">
    <property type="entry name" value="Response_reg"/>
    <property type="match status" value="1"/>
</dbReference>
<dbReference type="CDD" id="cd16922">
    <property type="entry name" value="HATPase_EvgS-ArcB-TorS-like"/>
    <property type="match status" value="1"/>
</dbReference>
<dbReference type="PROSITE" id="PS50109">
    <property type="entry name" value="HIS_KIN"/>
    <property type="match status" value="1"/>
</dbReference>
<dbReference type="PROSITE" id="PS01124">
    <property type="entry name" value="HTH_ARAC_FAMILY_2"/>
    <property type="match status" value="1"/>
</dbReference>
<dbReference type="PANTHER" id="PTHR43547:SF2">
    <property type="entry name" value="HYBRID SIGNAL TRANSDUCTION HISTIDINE KINASE C"/>
    <property type="match status" value="1"/>
</dbReference>
<evidence type="ECO:0000256" key="3">
    <source>
        <dbReference type="ARBA" id="ARBA00022553"/>
    </source>
</evidence>
<dbReference type="SMART" id="SM00448">
    <property type="entry name" value="REC"/>
    <property type="match status" value="1"/>
</dbReference>
<evidence type="ECO:0000256" key="5">
    <source>
        <dbReference type="ARBA" id="ARBA00023125"/>
    </source>
</evidence>
<dbReference type="Gene3D" id="3.30.565.10">
    <property type="entry name" value="Histidine kinase-like ATPase, C-terminal domain"/>
    <property type="match status" value="1"/>
</dbReference>
<dbReference type="InterPro" id="IPR003661">
    <property type="entry name" value="HisK_dim/P_dom"/>
</dbReference>
<dbReference type="Gene3D" id="1.10.287.130">
    <property type="match status" value="1"/>
</dbReference>
<dbReference type="SUPFAM" id="SSF47384">
    <property type="entry name" value="Homodimeric domain of signal transducing histidine kinase"/>
    <property type="match status" value="1"/>
</dbReference>
<dbReference type="SMART" id="SM00388">
    <property type="entry name" value="HisKA"/>
    <property type="match status" value="1"/>
</dbReference>
<keyword evidence="5" id="KW-0238">DNA-binding</keyword>
<comment type="caution">
    <text evidence="12">The sequence shown here is derived from an EMBL/GenBank/DDBJ whole genome shotgun (WGS) entry which is preliminary data.</text>
</comment>
<keyword evidence="3 7" id="KW-0597">Phosphoprotein</keyword>
<dbReference type="InterPro" id="IPR011123">
    <property type="entry name" value="Y_Y_Y"/>
</dbReference>
<keyword evidence="13" id="KW-1185">Reference proteome</keyword>
<comment type="catalytic activity">
    <reaction evidence="1">
        <text>ATP + protein L-histidine = ADP + protein N-phospho-L-histidine.</text>
        <dbReference type="EC" id="2.7.13.3"/>
    </reaction>
</comment>
<organism evidence="12 13">
    <name type="scientific">Spirosoma soli</name>
    <dbReference type="NCBI Taxonomy" id="1770529"/>
    <lineage>
        <taxon>Bacteria</taxon>
        <taxon>Pseudomonadati</taxon>
        <taxon>Bacteroidota</taxon>
        <taxon>Cytophagia</taxon>
        <taxon>Cytophagales</taxon>
        <taxon>Cytophagaceae</taxon>
        <taxon>Spirosoma</taxon>
    </lineage>
</organism>
<dbReference type="InterPro" id="IPR003594">
    <property type="entry name" value="HATPase_dom"/>
</dbReference>
<dbReference type="Pfam" id="PF07495">
    <property type="entry name" value="Y_Y_Y"/>
    <property type="match status" value="1"/>
</dbReference>
<evidence type="ECO:0000256" key="1">
    <source>
        <dbReference type="ARBA" id="ARBA00000085"/>
    </source>
</evidence>
<dbReference type="InterPro" id="IPR005467">
    <property type="entry name" value="His_kinase_dom"/>
</dbReference>
<evidence type="ECO:0000259" key="10">
    <source>
        <dbReference type="PROSITE" id="PS50109"/>
    </source>
</evidence>
<dbReference type="SUPFAM" id="SSF46689">
    <property type="entry name" value="Homeodomain-like"/>
    <property type="match status" value="1"/>
</dbReference>
<dbReference type="Pfam" id="PF02518">
    <property type="entry name" value="HATPase_c"/>
    <property type="match status" value="1"/>
</dbReference>